<dbReference type="Gene3D" id="3.90.1200.10">
    <property type="match status" value="1"/>
</dbReference>
<keyword evidence="10" id="KW-1185">Reference proteome</keyword>
<protein>
    <submittedName>
        <fullName evidence="9">Aminoglycoside 3'-phosphotransferase</fullName>
    </submittedName>
</protein>
<proteinExistence type="inferred from homology"/>
<keyword evidence="3 7" id="KW-0547">Nucleotide-binding</keyword>
<evidence type="ECO:0000256" key="4">
    <source>
        <dbReference type="ARBA" id="ARBA00022777"/>
    </source>
</evidence>
<comment type="similarity">
    <text evidence="1 7">Belongs to the aminoglycoside phosphotransferase family.</text>
</comment>
<comment type="caution">
    <text evidence="9">The sequence shown here is derived from an EMBL/GenBank/DDBJ whole genome shotgun (WGS) entry which is preliminary data.</text>
</comment>
<keyword evidence="5 7" id="KW-0067">ATP-binding</keyword>
<evidence type="ECO:0000313" key="9">
    <source>
        <dbReference type="EMBL" id="MFD0871436.1"/>
    </source>
</evidence>
<evidence type="ECO:0000256" key="7">
    <source>
        <dbReference type="PIRNR" id="PIRNR000706"/>
    </source>
</evidence>
<evidence type="ECO:0000256" key="2">
    <source>
        <dbReference type="ARBA" id="ARBA00022679"/>
    </source>
</evidence>
<accession>A0ABW3DET2</accession>
<sequence length="271" mass="31541">MPNLLHTFDRMPVELRHYLSVDSKVSVIKEKSRASVYRMDQEDVLYLKITPKGELHHEAVMTRYLSGLGLCAKVLLYVQDDRHDYLVTEQVKGKDAADEEYLGQPERLCEVFAESLVRLHTMGVEDCPRDNGLERMVERAKENYRDGKADRSLLRYMGYESRDEAYRELLLLEDHSISDDRVVIHGDYCLPNVILNEFEFSGYVDVGYGGSGDRHYDLFWALWSLQFNLQSGRYSERFLDAYGRDRVDDARLRLCGLVSAFNGFRGQDYYD</sequence>
<dbReference type="EMBL" id="JBHTIU010000081">
    <property type="protein sequence ID" value="MFD0871436.1"/>
    <property type="molecule type" value="Genomic_DNA"/>
</dbReference>
<name>A0ABW3DET2_9BACL</name>
<evidence type="ECO:0000256" key="1">
    <source>
        <dbReference type="ARBA" id="ARBA00006219"/>
    </source>
</evidence>
<evidence type="ECO:0000313" key="10">
    <source>
        <dbReference type="Proteomes" id="UP001597120"/>
    </source>
</evidence>
<evidence type="ECO:0000256" key="3">
    <source>
        <dbReference type="ARBA" id="ARBA00022741"/>
    </source>
</evidence>
<evidence type="ECO:0000256" key="5">
    <source>
        <dbReference type="ARBA" id="ARBA00022840"/>
    </source>
</evidence>
<gene>
    <name evidence="9" type="ORF">ACFQ03_20050</name>
</gene>
<organism evidence="9 10">
    <name type="scientific">Paenibacillus residui</name>
    <dbReference type="NCBI Taxonomy" id="629724"/>
    <lineage>
        <taxon>Bacteria</taxon>
        <taxon>Bacillati</taxon>
        <taxon>Bacillota</taxon>
        <taxon>Bacilli</taxon>
        <taxon>Bacillales</taxon>
        <taxon>Paenibacillaceae</taxon>
        <taxon>Paenibacillus</taxon>
    </lineage>
</organism>
<evidence type="ECO:0000259" key="8">
    <source>
        <dbReference type="Pfam" id="PF01636"/>
    </source>
</evidence>
<evidence type="ECO:0000256" key="6">
    <source>
        <dbReference type="ARBA" id="ARBA00023251"/>
    </source>
</evidence>
<dbReference type="CDD" id="cd05150">
    <property type="entry name" value="APH"/>
    <property type="match status" value="1"/>
</dbReference>
<dbReference type="SUPFAM" id="SSF56112">
    <property type="entry name" value="Protein kinase-like (PK-like)"/>
    <property type="match status" value="1"/>
</dbReference>
<feature type="domain" description="Aminoglycoside phosphotransferase" evidence="8">
    <location>
        <begin position="32"/>
        <end position="251"/>
    </location>
</feature>
<dbReference type="InterPro" id="IPR024165">
    <property type="entry name" value="Kan/Strep_kinase"/>
</dbReference>
<reference evidence="10" key="1">
    <citation type="journal article" date="2019" name="Int. J. Syst. Evol. Microbiol.">
        <title>The Global Catalogue of Microorganisms (GCM) 10K type strain sequencing project: providing services to taxonomists for standard genome sequencing and annotation.</title>
        <authorList>
            <consortium name="The Broad Institute Genomics Platform"/>
            <consortium name="The Broad Institute Genome Sequencing Center for Infectious Disease"/>
            <person name="Wu L."/>
            <person name="Ma J."/>
        </authorList>
    </citation>
    <scope>NUCLEOTIDE SEQUENCE [LARGE SCALE GENOMIC DNA]</scope>
    <source>
        <strain evidence="10">CCUG 57263</strain>
    </source>
</reference>
<dbReference type="Gene3D" id="3.30.200.20">
    <property type="entry name" value="Phosphorylase Kinase, domain 1"/>
    <property type="match status" value="1"/>
</dbReference>
<dbReference type="InterPro" id="IPR002575">
    <property type="entry name" value="Aminoglycoside_PTrfase"/>
</dbReference>
<keyword evidence="4 7" id="KW-0418">Kinase</keyword>
<dbReference type="PIRSF" id="PIRSF000706">
    <property type="entry name" value="Kanamycin_kin"/>
    <property type="match status" value="1"/>
</dbReference>
<dbReference type="InterPro" id="IPR011009">
    <property type="entry name" value="Kinase-like_dom_sf"/>
</dbReference>
<dbReference type="Pfam" id="PF01636">
    <property type="entry name" value="APH"/>
    <property type="match status" value="1"/>
</dbReference>
<dbReference type="Proteomes" id="UP001597120">
    <property type="component" value="Unassembled WGS sequence"/>
</dbReference>
<dbReference type="RefSeq" id="WP_379290466.1">
    <property type="nucleotide sequence ID" value="NZ_JBHTIU010000081.1"/>
</dbReference>
<keyword evidence="6 7" id="KW-0046">Antibiotic resistance</keyword>
<keyword evidence="2 7" id="KW-0808">Transferase</keyword>